<dbReference type="AlphaFoldDB" id="A0A835H9Z0"/>
<dbReference type="InterPro" id="IPR055241">
    <property type="entry name" value="Armadillo_rpt_dom"/>
</dbReference>
<organism evidence="2 3">
    <name type="scientific">Coptis chinensis</name>
    <dbReference type="NCBI Taxonomy" id="261450"/>
    <lineage>
        <taxon>Eukaryota</taxon>
        <taxon>Viridiplantae</taxon>
        <taxon>Streptophyta</taxon>
        <taxon>Embryophyta</taxon>
        <taxon>Tracheophyta</taxon>
        <taxon>Spermatophyta</taxon>
        <taxon>Magnoliopsida</taxon>
        <taxon>Ranunculales</taxon>
        <taxon>Ranunculaceae</taxon>
        <taxon>Coptidoideae</taxon>
        <taxon>Coptis</taxon>
    </lineage>
</organism>
<dbReference type="EMBL" id="JADFTS010000008">
    <property type="protein sequence ID" value="KAF9594432.1"/>
    <property type="molecule type" value="Genomic_DNA"/>
</dbReference>
<evidence type="ECO:0000313" key="2">
    <source>
        <dbReference type="EMBL" id="KAF9594432.1"/>
    </source>
</evidence>
<gene>
    <name evidence="2" type="ORF">IFM89_031034</name>
</gene>
<reference evidence="2 3" key="1">
    <citation type="submission" date="2020-10" db="EMBL/GenBank/DDBJ databases">
        <title>The Coptis chinensis genome and diversification of protoberbering-type alkaloids.</title>
        <authorList>
            <person name="Wang B."/>
            <person name="Shu S."/>
            <person name="Song C."/>
            <person name="Liu Y."/>
        </authorList>
    </citation>
    <scope>NUCLEOTIDE SEQUENCE [LARGE SCALE GENOMIC DNA]</scope>
    <source>
        <strain evidence="2">HL-2020</strain>
        <tissue evidence="2">Leaf</tissue>
    </source>
</reference>
<accession>A0A835H9Z0</accession>
<dbReference type="Proteomes" id="UP000631114">
    <property type="component" value="Unassembled WGS sequence"/>
</dbReference>
<proteinExistence type="predicted"/>
<name>A0A835H9Z0_9MAGN</name>
<dbReference type="Pfam" id="PF22915">
    <property type="entry name" value="ARMH5"/>
    <property type="match status" value="1"/>
</dbReference>
<dbReference type="PANTHER" id="PTHR36793">
    <property type="entry name" value="RIBOSOMAL RNA SMALL SUBUNIT METHYLTRANSFERASE J"/>
    <property type="match status" value="1"/>
</dbReference>
<dbReference type="GO" id="GO:0009535">
    <property type="term" value="C:chloroplast thylakoid membrane"/>
    <property type="evidence" value="ECO:0007669"/>
    <property type="project" value="TreeGrafter"/>
</dbReference>
<dbReference type="OrthoDB" id="1716611at2759"/>
<evidence type="ECO:0000313" key="3">
    <source>
        <dbReference type="Proteomes" id="UP000631114"/>
    </source>
</evidence>
<protein>
    <recommendedName>
        <fullName evidence="1">Armadillo-like repeats domain-containing protein</fullName>
    </recommendedName>
</protein>
<keyword evidence="3" id="KW-1185">Reference proteome</keyword>
<evidence type="ECO:0000259" key="1">
    <source>
        <dbReference type="Pfam" id="PF22915"/>
    </source>
</evidence>
<sequence length="175" mass="20074">MAYAGLTFIITFVKTLRKSNSPKAKRHKLQIGFGMEEILRKYIRHAMNEKPFNPDMLADLIQLRKASMLNDAQVAKILNEISRRIVRDKGPVVMDISRYSEKGFKRKLVVQALFGKIFYLYELPEFCSRESSLIIKEIFGVTDEDAVTLLTHTLSEARDVDSIQKMVVISDSEQS</sequence>
<dbReference type="PANTHER" id="PTHR36793:SF1">
    <property type="entry name" value="RIBOSOMAL RNA SMALL SUBUNIT METHYLTRANSFERASE J"/>
    <property type="match status" value="1"/>
</dbReference>
<dbReference type="GO" id="GO:0009941">
    <property type="term" value="C:chloroplast envelope"/>
    <property type="evidence" value="ECO:0007669"/>
    <property type="project" value="TreeGrafter"/>
</dbReference>
<comment type="caution">
    <text evidence="2">The sequence shown here is derived from an EMBL/GenBank/DDBJ whole genome shotgun (WGS) entry which is preliminary data.</text>
</comment>
<feature type="domain" description="Armadillo-like repeats" evidence="1">
    <location>
        <begin position="32"/>
        <end position="122"/>
    </location>
</feature>